<dbReference type="Proteomes" id="UP000006437">
    <property type="component" value="Unassembled WGS sequence"/>
</dbReference>
<accession>G9X2K8</accession>
<gene>
    <name evidence="1" type="ORF">HMPREF9629_00615</name>
</gene>
<dbReference type="RefSeq" id="WP_009524851.1">
    <property type="nucleotide sequence ID" value="NZ_JH414548.1"/>
</dbReference>
<evidence type="ECO:0000313" key="2">
    <source>
        <dbReference type="Proteomes" id="UP000006437"/>
    </source>
</evidence>
<dbReference type="InterPro" id="IPR038559">
    <property type="entry name" value="XkdN-like_sf"/>
</dbReference>
<reference evidence="1 2" key="1">
    <citation type="submission" date="2011-08" db="EMBL/GenBank/DDBJ databases">
        <title>The Genome Sequence of Eubacteriaceae bacterium ACC19a.</title>
        <authorList>
            <consortium name="The Broad Institute Genome Sequencing Platform"/>
            <person name="Earl A."/>
            <person name="Ward D."/>
            <person name="Feldgarden M."/>
            <person name="Gevers D."/>
            <person name="Sizova M."/>
            <person name="Hazen A."/>
            <person name="Epstein S."/>
            <person name="Young S.K."/>
            <person name="Zeng Q."/>
            <person name="Gargeya S."/>
            <person name="Fitzgerald M."/>
            <person name="Haas B."/>
            <person name="Abouelleil A."/>
            <person name="Alvarado L."/>
            <person name="Arachchi H.M."/>
            <person name="Berlin A."/>
            <person name="Brown A."/>
            <person name="Chapman S.B."/>
            <person name="Chen Z."/>
            <person name="Dunbar C."/>
            <person name="Freedman E."/>
            <person name="Gearin G."/>
            <person name="Gellesch M."/>
            <person name="Goldberg J."/>
            <person name="Griggs A."/>
            <person name="Gujja S."/>
            <person name="Heiman D."/>
            <person name="Howarth C."/>
            <person name="Larson L."/>
            <person name="Lui A."/>
            <person name="MacDonald P.J.P."/>
            <person name="Montmayeur A."/>
            <person name="Murphy C."/>
            <person name="Neiman D."/>
            <person name="Pearson M."/>
            <person name="Priest M."/>
            <person name="Roberts A."/>
            <person name="Saif S."/>
            <person name="Shea T."/>
            <person name="Shenoy N."/>
            <person name="Sisk P."/>
            <person name="Stolte C."/>
            <person name="Sykes S."/>
            <person name="Wortman J."/>
            <person name="Nusbaum C."/>
            <person name="Birren B."/>
        </authorList>
    </citation>
    <scope>NUCLEOTIDE SEQUENCE [LARGE SCALE GENOMIC DNA]</scope>
    <source>
        <strain evidence="1 2">ACC19a</strain>
    </source>
</reference>
<dbReference type="Pfam" id="PF08890">
    <property type="entry name" value="Phage_TAC_5"/>
    <property type="match status" value="1"/>
</dbReference>
<comment type="caution">
    <text evidence="1">The sequence shown here is derived from an EMBL/GenBank/DDBJ whole genome shotgun (WGS) entry which is preliminary data.</text>
</comment>
<protein>
    <recommendedName>
        <fullName evidence="3">Phage XkdN-like protein</fullName>
    </recommendedName>
</protein>
<organism evidence="1 2">
    <name type="scientific">Peptoanaerobacter stomatis</name>
    <dbReference type="NCBI Taxonomy" id="796937"/>
    <lineage>
        <taxon>Bacteria</taxon>
        <taxon>Bacillati</taxon>
        <taxon>Bacillota</taxon>
        <taxon>Clostridia</taxon>
        <taxon>Peptostreptococcales</taxon>
        <taxon>Filifactoraceae</taxon>
        <taxon>Peptoanaerobacter</taxon>
    </lineage>
</organism>
<dbReference type="BioCyc" id="EBAC796937-HMP:GMGH-617-MONOMER"/>
<evidence type="ECO:0008006" key="3">
    <source>
        <dbReference type="Google" id="ProtNLM"/>
    </source>
</evidence>
<dbReference type="Gene3D" id="3.30.2220.30">
    <property type="match status" value="1"/>
</dbReference>
<dbReference type="AlphaFoldDB" id="G9X2K8"/>
<sequence length="136" mass="15635">MSLTAFLKENVPNPFDEVNFVVSERFRDENGDPVAWKLRAMNPEKSLLSSDNAMCIDKKGNADFKVSAYYKNIVVNSVVFPNLYDKSLQDSYNVMSPDDLLNVMLNSREFNRLLKKCQEINGLDKDFDILKDEVKN</sequence>
<proteinExistence type="predicted"/>
<dbReference type="HOGENOM" id="CLU_114419_3_0_9"/>
<name>G9X2K8_9FIRM</name>
<dbReference type="InterPro" id="IPR014986">
    <property type="entry name" value="XkdN-like"/>
</dbReference>
<evidence type="ECO:0000313" key="1">
    <source>
        <dbReference type="EMBL" id="EHL11078.1"/>
    </source>
</evidence>
<dbReference type="EMBL" id="AFZE01000056">
    <property type="protein sequence ID" value="EHL11078.1"/>
    <property type="molecule type" value="Genomic_DNA"/>
</dbReference>